<name>A0ABP9LIU4_9RHOB</name>
<dbReference type="RefSeq" id="WP_259552279.1">
    <property type="nucleotide sequence ID" value="NZ_JANXIR010000008.1"/>
</dbReference>
<accession>A0ABP9LIU4</accession>
<gene>
    <name evidence="1" type="ORF">GCM10023209_31780</name>
</gene>
<sequence>MTFNKLFFIGIGLGLSLGVSVSAVRADTHFHPQTSVTPAHAPLR</sequence>
<reference evidence="2" key="1">
    <citation type="journal article" date="2019" name="Int. J. Syst. Evol. Microbiol.">
        <title>The Global Catalogue of Microorganisms (GCM) 10K type strain sequencing project: providing services to taxonomists for standard genome sequencing and annotation.</title>
        <authorList>
            <consortium name="The Broad Institute Genomics Platform"/>
            <consortium name="The Broad Institute Genome Sequencing Center for Infectious Disease"/>
            <person name="Wu L."/>
            <person name="Ma J."/>
        </authorList>
    </citation>
    <scope>NUCLEOTIDE SEQUENCE [LARGE SCALE GENOMIC DNA]</scope>
    <source>
        <strain evidence="2">JCM 18015</strain>
    </source>
</reference>
<comment type="caution">
    <text evidence="1">The sequence shown here is derived from an EMBL/GenBank/DDBJ whole genome shotgun (WGS) entry which is preliminary data.</text>
</comment>
<evidence type="ECO:0000313" key="2">
    <source>
        <dbReference type="Proteomes" id="UP001499910"/>
    </source>
</evidence>
<proteinExistence type="predicted"/>
<organism evidence="1 2">
    <name type="scientific">[Roseibacterium] beibuensis</name>
    <dbReference type="NCBI Taxonomy" id="1193142"/>
    <lineage>
        <taxon>Bacteria</taxon>
        <taxon>Pseudomonadati</taxon>
        <taxon>Pseudomonadota</taxon>
        <taxon>Alphaproteobacteria</taxon>
        <taxon>Rhodobacterales</taxon>
        <taxon>Roseobacteraceae</taxon>
        <taxon>Roseicyclus</taxon>
    </lineage>
</organism>
<evidence type="ECO:0000313" key="1">
    <source>
        <dbReference type="EMBL" id="GAA5079475.1"/>
    </source>
</evidence>
<protein>
    <submittedName>
        <fullName evidence="1">Uncharacterized protein</fullName>
    </submittedName>
</protein>
<dbReference type="Proteomes" id="UP001499910">
    <property type="component" value="Unassembled WGS sequence"/>
</dbReference>
<keyword evidence="2" id="KW-1185">Reference proteome</keyword>
<dbReference type="EMBL" id="BAABHW010000005">
    <property type="protein sequence ID" value="GAA5079475.1"/>
    <property type="molecule type" value="Genomic_DNA"/>
</dbReference>